<dbReference type="InterPro" id="IPR024232">
    <property type="entry name" value="SpoIIIAH"/>
</dbReference>
<proteinExistence type="predicted"/>
<accession>A0A645B3P0</accession>
<keyword evidence="2" id="KW-1133">Transmembrane helix</keyword>
<protein>
    <recommendedName>
        <fullName evidence="4">Stage III sporulation protein AH</fullName>
    </recommendedName>
</protein>
<evidence type="ECO:0000313" key="3">
    <source>
        <dbReference type="EMBL" id="MPM59678.1"/>
    </source>
</evidence>
<feature type="transmembrane region" description="Helical" evidence="2">
    <location>
        <begin position="9"/>
        <end position="26"/>
    </location>
</feature>
<dbReference type="AlphaFoldDB" id="A0A645B3P0"/>
<reference evidence="3" key="1">
    <citation type="submission" date="2019-08" db="EMBL/GenBank/DDBJ databases">
        <authorList>
            <person name="Kucharzyk K."/>
            <person name="Murdoch R.W."/>
            <person name="Higgins S."/>
            <person name="Loffler F."/>
        </authorList>
    </citation>
    <scope>NUCLEOTIDE SEQUENCE</scope>
</reference>
<comment type="caution">
    <text evidence="3">The sequence shown here is derived from an EMBL/GenBank/DDBJ whole genome shotgun (WGS) entry which is preliminary data.</text>
</comment>
<organism evidence="3">
    <name type="scientific">bioreactor metagenome</name>
    <dbReference type="NCBI Taxonomy" id="1076179"/>
    <lineage>
        <taxon>unclassified sequences</taxon>
        <taxon>metagenomes</taxon>
        <taxon>ecological metagenomes</taxon>
    </lineage>
</organism>
<evidence type="ECO:0008006" key="4">
    <source>
        <dbReference type="Google" id="ProtNLM"/>
    </source>
</evidence>
<feature type="compositionally biased region" description="Polar residues" evidence="1">
    <location>
        <begin position="211"/>
        <end position="222"/>
    </location>
</feature>
<keyword evidence="2" id="KW-0472">Membrane</keyword>
<dbReference type="Pfam" id="PF12685">
    <property type="entry name" value="SpoIIIAH"/>
    <property type="match status" value="1"/>
</dbReference>
<sequence length="222" mass="24610">MFAIKRNQIVVTALAVMIAVAGYLNFTERNTSEVKNVDLNDPTSYEALLNDDGSIATIADDEDDSKDGMEFALGDTTEDGQTAYDDTGAAVYVSTTPDTYFVQAKLDREQSRASQKQMLTEMINNENIDQAKKQECADNLLKIQQRIEKETAAEAMIESKGFSEVYVRIDDNTVDVVVNKSELSETELAQIMDIVTRKTGVKENQVRISPLKSSESTTPTKK</sequence>
<dbReference type="Gene3D" id="1.10.287.4300">
    <property type="entry name" value="Stage III sporulation protein AH-like"/>
    <property type="match status" value="1"/>
</dbReference>
<name>A0A645B3P0_9ZZZZ</name>
<evidence type="ECO:0000256" key="1">
    <source>
        <dbReference type="SAM" id="MobiDB-lite"/>
    </source>
</evidence>
<dbReference type="InterPro" id="IPR038503">
    <property type="entry name" value="SpoIIIAH_sf"/>
</dbReference>
<evidence type="ECO:0000256" key="2">
    <source>
        <dbReference type="SAM" id="Phobius"/>
    </source>
</evidence>
<keyword evidence="2" id="KW-0812">Transmembrane</keyword>
<feature type="region of interest" description="Disordered" evidence="1">
    <location>
        <begin position="203"/>
        <end position="222"/>
    </location>
</feature>
<dbReference type="EMBL" id="VSSQ01017404">
    <property type="protein sequence ID" value="MPM59678.1"/>
    <property type="molecule type" value="Genomic_DNA"/>
</dbReference>
<gene>
    <name evidence="3" type="ORF">SDC9_106524</name>
</gene>